<sequence length="309" mass="33898">MARYLAHQLTQMVIAIFGISVIVFVITHVIGDPTSVLLPLDTPLEQREEFRRQMGFDRPILVQYADFLGQAIRGDFGNSFRVEKSALSLVLERIPATLLLTASATVLAILIAIPMGILSAYKRHSIIDNIATVFVVAGQAMPIYWLGLMLIILFGVQLKWLPPSGYGEFGIDRLKHLILPTLVLGVFLAPVTERLVRSGMLDALTQDYVRTARAKGLRERVVLTRHALRNAIIPVITVLGLQFGQLLGGAVITETVFAWPGIGQLTVDSIRNADFPVTQAAVITIAVMISVVNTAIDVIVGIIDPRIRF</sequence>
<comment type="subcellular location">
    <subcellularLocation>
        <location evidence="1 7">Cell membrane</location>
        <topology evidence="1 7">Multi-pass membrane protein</topology>
    </subcellularLocation>
</comment>
<organism evidence="9 10">
    <name type="scientific">Thermalbibacter longus</name>
    <dbReference type="NCBI Taxonomy" id="2951981"/>
    <lineage>
        <taxon>Bacteria</taxon>
        <taxon>Pseudomonadati</taxon>
        <taxon>Thermomicrobiota</taxon>
        <taxon>Thermomicrobia</taxon>
        <taxon>Thermomicrobiales</taxon>
        <taxon>Thermomicrobiaceae</taxon>
        <taxon>Thermalbibacter</taxon>
    </lineage>
</organism>
<evidence type="ECO:0000313" key="10">
    <source>
        <dbReference type="Proteomes" id="UP001165306"/>
    </source>
</evidence>
<protein>
    <submittedName>
        <fullName evidence="9">ABC transporter permease</fullName>
    </submittedName>
</protein>
<accession>A0AA41WES3</accession>
<name>A0AA41WES3_9BACT</name>
<feature type="transmembrane region" description="Helical" evidence="7">
    <location>
        <begin position="174"/>
        <end position="191"/>
    </location>
</feature>
<evidence type="ECO:0000256" key="7">
    <source>
        <dbReference type="RuleBase" id="RU363032"/>
    </source>
</evidence>
<feature type="transmembrane region" description="Helical" evidence="7">
    <location>
        <begin position="130"/>
        <end position="154"/>
    </location>
</feature>
<feature type="transmembrane region" description="Helical" evidence="7">
    <location>
        <begin position="279"/>
        <end position="303"/>
    </location>
</feature>
<dbReference type="PROSITE" id="PS50928">
    <property type="entry name" value="ABC_TM1"/>
    <property type="match status" value="1"/>
</dbReference>
<comment type="caution">
    <text evidence="9">The sequence shown here is derived from an EMBL/GenBank/DDBJ whole genome shotgun (WGS) entry which is preliminary data.</text>
</comment>
<dbReference type="GO" id="GO:0005886">
    <property type="term" value="C:plasma membrane"/>
    <property type="evidence" value="ECO:0007669"/>
    <property type="project" value="UniProtKB-SubCell"/>
</dbReference>
<dbReference type="Pfam" id="PF00528">
    <property type="entry name" value="BPD_transp_1"/>
    <property type="match status" value="1"/>
</dbReference>
<feature type="transmembrane region" description="Helical" evidence="7">
    <location>
        <begin position="94"/>
        <end position="118"/>
    </location>
</feature>
<dbReference type="CDD" id="cd06261">
    <property type="entry name" value="TM_PBP2"/>
    <property type="match status" value="1"/>
</dbReference>
<dbReference type="InterPro" id="IPR000515">
    <property type="entry name" value="MetI-like"/>
</dbReference>
<dbReference type="AlphaFoldDB" id="A0AA41WES3"/>
<evidence type="ECO:0000313" key="9">
    <source>
        <dbReference type="EMBL" id="MCM8748753.1"/>
    </source>
</evidence>
<evidence type="ECO:0000256" key="3">
    <source>
        <dbReference type="ARBA" id="ARBA00022475"/>
    </source>
</evidence>
<evidence type="ECO:0000256" key="6">
    <source>
        <dbReference type="ARBA" id="ARBA00023136"/>
    </source>
</evidence>
<keyword evidence="4 7" id="KW-0812">Transmembrane</keyword>
<dbReference type="Proteomes" id="UP001165306">
    <property type="component" value="Unassembled WGS sequence"/>
</dbReference>
<comment type="similarity">
    <text evidence="7">Belongs to the binding-protein-dependent transport system permease family.</text>
</comment>
<dbReference type="SUPFAM" id="SSF161098">
    <property type="entry name" value="MetI-like"/>
    <property type="match status" value="1"/>
</dbReference>
<feature type="transmembrane region" description="Helical" evidence="7">
    <location>
        <begin position="12"/>
        <end position="31"/>
    </location>
</feature>
<dbReference type="GO" id="GO:0055085">
    <property type="term" value="P:transmembrane transport"/>
    <property type="evidence" value="ECO:0007669"/>
    <property type="project" value="InterPro"/>
</dbReference>
<dbReference type="EMBL" id="JAMSLR010000003">
    <property type="protein sequence ID" value="MCM8748753.1"/>
    <property type="molecule type" value="Genomic_DNA"/>
</dbReference>
<dbReference type="PANTHER" id="PTHR43163">
    <property type="entry name" value="DIPEPTIDE TRANSPORT SYSTEM PERMEASE PROTEIN DPPB-RELATED"/>
    <property type="match status" value="1"/>
</dbReference>
<dbReference type="InterPro" id="IPR035906">
    <property type="entry name" value="MetI-like_sf"/>
</dbReference>
<proteinExistence type="inferred from homology"/>
<evidence type="ECO:0000256" key="5">
    <source>
        <dbReference type="ARBA" id="ARBA00022989"/>
    </source>
</evidence>
<keyword evidence="10" id="KW-1185">Reference proteome</keyword>
<keyword evidence="2 7" id="KW-0813">Transport</keyword>
<dbReference type="Pfam" id="PF19300">
    <property type="entry name" value="BPD_transp_1_N"/>
    <property type="match status" value="1"/>
</dbReference>
<evidence type="ECO:0000256" key="2">
    <source>
        <dbReference type="ARBA" id="ARBA00022448"/>
    </source>
</evidence>
<keyword evidence="6 7" id="KW-0472">Membrane</keyword>
<keyword evidence="3" id="KW-1003">Cell membrane</keyword>
<feature type="domain" description="ABC transmembrane type-1" evidence="8">
    <location>
        <begin position="94"/>
        <end position="300"/>
    </location>
</feature>
<evidence type="ECO:0000256" key="4">
    <source>
        <dbReference type="ARBA" id="ARBA00022692"/>
    </source>
</evidence>
<dbReference type="Gene3D" id="1.10.3720.10">
    <property type="entry name" value="MetI-like"/>
    <property type="match status" value="1"/>
</dbReference>
<gene>
    <name evidence="9" type="ORF">NET02_06305</name>
</gene>
<evidence type="ECO:0000256" key="1">
    <source>
        <dbReference type="ARBA" id="ARBA00004651"/>
    </source>
</evidence>
<dbReference type="InterPro" id="IPR045621">
    <property type="entry name" value="BPD_transp_1_N"/>
</dbReference>
<reference evidence="9" key="1">
    <citation type="submission" date="2022-06" db="EMBL/GenBank/DDBJ databases">
        <title>CFH 74404 Thermomicrobiaceae sp.</title>
        <authorList>
            <person name="Ming H."/>
            <person name="Li W.-J."/>
            <person name="Zhao Z."/>
        </authorList>
    </citation>
    <scope>NUCLEOTIDE SEQUENCE</scope>
    <source>
        <strain evidence="9">CFH 74404</strain>
    </source>
</reference>
<evidence type="ECO:0000259" key="8">
    <source>
        <dbReference type="PROSITE" id="PS50928"/>
    </source>
</evidence>
<feature type="transmembrane region" description="Helical" evidence="7">
    <location>
        <begin position="232"/>
        <end position="259"/>
    </location>
</feature>
<dbReference type="RefSeq" id="WP_284056533.1">
    <property type="nucleotide sequence ID" value="NZ_JAMSLR010000003.1"/>
</dbReference>
<keyword evidence="5 7" id="KW-1133">Transmembrane helix</keyword>
<dbReference type="PANTHER" id="PTHR43163:SF6">
    <property type="entry name" value="DIPEPTIDE TRANSPORT SYSTEM PERMEASE PROTEIN DPPB-RELATED"/>
    <property type="match status" value="1"/>
</dbReference>